<feature type="domain" description="DJ-1/PfpI" evidence="1">
    <location>
        <begin position="8"/>
        <end position="178"/>
    </location>
</feature>
<organism evidence="2 3">
    <name type="scientific">Halococcus hamelinensis 100A6</name>
    <dbReference type="NCBI Taxonomy" id="1132509"/>
    <lineage>
        <taxon>Archaea</taxon>
        <taxon>Methanobacteriati</taxon>
        <taxon>Methanobacteriota</taxon>
        <taxon>Stenosarchaea group</taxon>
        <taxon>Halobacteria</taxon>
        <taxon>Halobacteriales</taxon>
        <taxon>Halococcaceae</taxon>
        <taxon>Halococcus</taxon>
    </lineage>
</organism>
<dbReference type="PANTHER" id="PTHR43130">
    <property type="entry name" value="ARAC-FAMILY TRANSCRIPTIONAL REGULATOR"/>
    <property type="match status" value="1"/>
</dbReference>
<comment type="caution">
    <text evidence="2">The sequence shown here is derived from an EMBL/GenBank/DDBJ whole genome shotgun (WGS) entry which is preliminary data.</text>
</comment>
<dbReference type="AlphaFoldDB" id="M0M0G6"/>
<protein>
    <submittedName>
        <fullName evidence="2">AraC family transcriptional regulator</fullName>
    </submittedName>
</protein>
<keyword evidence="3" id="KW-1185">Reference proteome</keyword>
<dbReference type="InterPro" id="IPR002818">
    <property type="entry name" value="DJ-1/PfpI"/>
</dbReference>
<dbReference type="Gene3D" id="3.40.50.880">
    <property type="match status" value="1"/>
</dbReference>
<accession>M0M0G6</accession>
<sequence length="205" mass="21253">MDASTIESVAVVLYDGFDELDAIAPYEVFATAADHGAAFDVSLRTLESVERVTASHGTVVEPDGSLDGLDPDLVVVPGGGWNDRADRGAWAQSQGALPEKLVHRHRDGTTIAAVCTGGMILAAAGLLDGRPATTHHGALADLRDTDAAVVDARVVDAGDVLTAGGITSGLDLALWLVEREASADIAEAVADELEYERSGEVHRSA</sequence>
<proteinExistence type="predicted"/>
<dbReference type="Proteomes" id="UP000011566">
    <property type="component" value="Unassembled WGS sequence"/>
</dbReference>
<dbReference type="InterPro" id="IPR052158">
    <property type="entry name" value="INH-QAR"/>
</dbReference>
<dbReference type="CDD" id="cd03139">
    <property type="entry name" value="GATase1_PfpI_2"/>
    <property type="match status" value="1"/>
</dbReference>
<evidence type="ECO:0000259" key="1">
    <source>
        <dbReference type="Pfam" id="PF01965"/>
    </source>
</evidence>
<dbReference type="InterPro" id="IPR029062">
    <property type="entry name" value="Class_I_gatase-like"/>
</dbReference>
<dbReference type="PANTHER" id="PTHR43130:SF3">
    <property type="entry name" value="HTH-TYPE TRANSCRIPTIONAL REGULATOR RV1931C"/>
    <property type="match status" value="1"/>
</dbReference>
<dbReference type="RefSeq" id="WP_007692399.1">
    <property type="nucleotide sequence ID" value="NZ_AJRK01000366.1"/>
</dbReference>
<dbReference type="EMBL" id="AOMB01000020">
    <property type="protein sequence ID" value="EMA39307.1"/>
    <property type="molecule type" value="Genomic_DNA"/>
</dbReference>
<gene>
    <name evidence="2" type="ORF">C447_07313</name>
</gene>
<dbReference type="Pfam" id="PF01965">
    <property type="entry name" value="DJ-1_PfpI"/>
    <property type="match status" value="1"/>
</dbReference>
<dbReference type="eggNOG" id="arCOG00769">
    <property type="taxonomic scope" value="Archaea"/>
</dbReference>
<dbReference type="OrthoDB" id="8348at2157"/>
<name>M0M0G6_9EURY</name>
<dbReference type="SUPFAM" id="SSF52317">
    <property type="entry name" value="Class I glutamine amidotransferase-like"/>
    <property type="match status" value="1"/>
</dbReference>
<evidence type="ECO:0000313" key="2">
    <source>
        <dbReference type="EMBL" id="EMA39307.1"/>
    </source>
</evidence>
<dbReference type="PATRIC" id="fig|1132509.6.peg.1655"/>
<reference evidence="2 3" key="1">
    <citation type="journal article" date="2014" name="PLoS Genet.">
        <title>Phylogenetically driven sequencing of extremely halophilic archaea reveals strategies for static and dynamic osmo-response.</title>
        <authorList>
            <person name="Becker E.A."/>
            <person name="Seitzer P.M."/>
            <person name="Tritt A."/>
            <person name="Larsen D."/>
            <person name="Krusor M."/>
            <person name="Yao A.I."/>
            <person name="Wu D."/>
            <person name="Madern D."/>
            <person name="Eisen J.A."/>
            <person name="Darling A.E."/>
            <person name="Facciotti M.T."/>
        </authorList>
    </citation>
    <scope>NUCLEOTIDE SEQUENCE [LARGE SCALE GENOMIC DNA]</scope>
    <source>
        <strain evidence="2 3">100A6</strain>
    </source>
</reference>
<evidence type="ECO:0000313" key="3">
    <source>
        <dbReference type="Proteomes" id="UP000011566"/>
    </source>
</evidence>